<feature type="compositionally biased region" description="Basic and acidic residues" evidence="5">
    <location>
        <begin position="768"/>
        <end position="784"/>
    </location>
</feature>
<dbReference type="Gene3D" id="1.10.238.10">
    <property type="entry name" value="EF-hand"/>
    <property type="match status" value="1"/>
</dbReference>
<dbReference type="PANTHER" id="PTHR21041">
    <property type="entry name" value="DENDRITIC CELL-SPECIFIC TRANSMEMBRANE PROTEIN"/>
    <property type="match status" value="1"/>
</dbReference>
<feature type="non-terminal residue" evidence="8">
    <location>
        <position position="1"/>
    </location>
</feature>
<dbReference type="Pfam" id="PF07782">
    <property type="entry name" value="DC_STAMP"/>
    <property type="match status" value="1"/>
</dbReference>
<keyword evidence="9" id="KW-1185">Reference proteome</keyword>
<comment type="subcellular location">
    <subcellularLocation>
        <location evidence="1">Membrane</location>
        <topology evidence="1">Multi-pass membrane protein</topology>
    </subcellularLocation>
</comment>
<organism evidence="8 9">
    <name type="scientific">Atractosteus spatula</name>
    <name type="common">Alligator gar</name>
    <name type="synonym">Lepisosteus spatula</name>
    <dbReference type="NCBI Taxonomy" id="7917"/>
    <lineage>
        <taxon>Eukaryota</taxon>
        <taxon>Metazoa</taxon>
        <taxon>Chordata</taxon>
        <taxon>Craniata</taxon>
        <taxon>Vertebrata</taxon>
        <taxon>Euteleostomi</taxon>
        <taxon>Actinopterygii</taxon>
        <taxon>Neopterygii</taxon>
        <taxon>Holostei</taxon>
        <taxon>Semionotiformes</taxon>
        <taxon>Lepisosteidae</taxon>
        <taxon>Atractosteus</taxon>
    </lineage>
</organism>
<sequence>MDVEQKTEAGCVCCQPSDRCRIPTTKARTASFRSGSGRRSGRRQRRRRDYDSPLRQAVRSLGGFVFGLLLASLYGGSALFVQSASLWYCLLSTVTVAAFAAFGMGVSVRIRSCVMLMLPMLCSREGKNFLLFMVFSLAVQGPLSNTLQNFDRAADSVTCGAELAMNQTRELVQRATTPLLPVLNKVKAIMRNARHVADRVSRFIRTLIDSVRHVARVLRNTFHFLVNIGEVCNEELGTPYRKCIKIFDDAQNNCMELLSVFSFLCYIVDIFRPLCGLAHIVRWFCVIPSYVMSCVKARISSPTISAFKKMQQEFEFNISASTHLATHLNSSQSIQQLAHSIMGDVTVELYRFQEFVGLFGYAGVVLLLLMYLQALLYKNRYLFQDDFDNVYITRQFVEIDMMRARQGKTTLLPLSREEVGSYITPCSLHLTKKERQAYTLDIVSIFRHMLIGFLVVVMDFLTFWVLDMVRHLAQGEVVARAPMLIAMEVNGSGYASDIFKDIVASFDILQKTNISVLSKKCLIQPSKPDYMGYLFIGLLYGLSFFIVIAGSYVTRLRRFICASYYPDRERERTCFLYNRILCQRASLGTALLRSVQRKSLDKGHSSLLLILAAHIPGFSRIAGLLGATQRCCLACGKIAEGMLPMEFVPCVTPQCKGLYCRQCFSSLDNICSLCMRLLTFPENHEEELDSSDEETVGLWTSALKSLRHSELQHRGRLRKLLKQRIKQALRKRRVESEKESQPTAGEPSCLGQQQSESDTSSNISSQDSHPHSDLDFSYQEREEWSSSDTSTHNPQAFLEHCQSQDQVSLWDLTDTSTGDSESSQDGHLQKVTALNPQKPSDLENAINTLVTEFHNAAGSNGMTLKTEEFKSLLSSQLPNLVKNSGDDQAVAELLKTMNVKDSEGITFKEFWGLIQQLAGAQEGLTSHQKSVKCSCLLL</sequence>
<evidence type="ECO:0000313" key="9">
    <source>
        <dbReference type="Proteomes" id="UP000736164"/>
    </source>
</evidence>
<dbReference type="EMBL" id="JAAWVO010059633">
    <property type="protein sequence ID" value="MBN3322301.1"/>
    <property type="molecule type" value="Genomic_DNA"/>
</dbReference>
<reference evidence="8" key="1">
    <citation type="journal article" date="2021" name="Cell">
        <title>Tracing the genetic footprints of vertebrate landing in non-teleost ray-finned fishes.</title>
        <authorList>
            <person name="Bi X."/>
            <person name="Wang K."/>
            <person name="Yang L."/>
            <person name="Pan H."/>
            <person name="Jiang H."/>
            <person name="Wei Q."/>
            <person name="Fang M."/>
            <person name="Yu H."/>
            <person name="Zhu C."/>
            <person name="Cai Y."/>
            <person name="He Y."/>
            <person name="Gan X."/>
            <person name="Zeng H."/>
            <person name="Yu D."/>
            <person name="Zhu Y."/>
            <person name="Jiang H."/>
            <person name="Qiu Q."/>
            <person name="Yang H."/>
            <person name="Zhang Y.E."/>
            <person name="Wang W."/>
            <person name="Zhu M."/>
            <person name="He S."/>
            <person name="Zhang G."/>
        </authorList>
    </citation>
    <scope>NUCLEOTIDE SEQUENCE</scope>
    <source>
        <strain evidence="8">Allg_001</strain>
    </source>
</reference>
<feature type="transmembrane region" description="Helical" evidence="6">
    <location>
        <begin position="530"/>
        <end position="553"/>
    </location>
</feature>
<dbReference type="Pfam" id="PF26037">
    <property type="entry name" value="zf-RING_DCST1_C"/>
    <property type="match status" value="1"/>
</dbReference>
<evidence type="ECO:0000313" key="8">
    <source>
        <dbReference type="EMBL" id="MBN3322301.1"/>
    </source>
</evidence>
<dbReference type="PANTHER" id="PTHR21041:SF6">
    <property type="entry name" value="DC-STAMP DOMAIN-CONTAINING PROTEIN 2"/>
    <property type="match status" value="1"/>
</dbReference>
<feature type="region of interest" description="Disordered" evidence="5">
    <location>
        <begin position="729"/>
        <end position="793"/>
    </location>
</feature>
<dbReference type="Pfam" id="PF01023">
    <property type="entry name" value="S_100"/>
    <property type="match status" value="1"/>
</dbReference>
<keyword evidence="4 6" id="KW-0472">Membrane</keyword>
<feature type="transmembrane region" description="Helical" evidence="6">
    <location>
        <begin position="85"/>
        <end position="108"/>
    </location>
</feature>
<dbReference type="CDD" id="cd05022">
    <property type="entry name" value="S-100A13"/>
    <property type="match status" value="1"/>
</dbReference>
<accession>A0A8J7TGN1</accession>
<dbReference type="AlphaFoldDB" id="A0A8J7TGN1"/>
<gene>
    <name evidence="8" type="primary">Dcst2</name>
    <name evidence="8" type="ORF">GTO95_0001097</name>
</gene>
<evidence type="ECO:0000256" key="6">
    <source>
        <dbReference type="SAM" id="Phobius"/>
    </source>
</evidence>
<feature type="transmembrane region" description="Helical" evidence="6">
    <location>
        <begin position="57"/>
        <end position="79"/>
    </location>
</feature>
<feature type="non-terminal residue" evidence="8">
    <location>
        <position position="938"/>
    </location>
</feature>
<dbReference type="InterPro" id="IPR013787">
    <property type="entry name" value="S100_Ca-bd_sub"/>
</dbReference>
<feature type="region of interest" description="Disordered" evidence="5">
    <location>
        <begin position="29"/>
        <end position="50"/>
    </location>
</feature>
<evidence type="ECO:0000256" key="1">
    <source>
        <dbReference type="ARBA" id="ARBA00004141"/>
    </source>
</evidence>
<dbReference type="InterPro" id="IPR012858">
    <property type="entry name" value="DC_STAMP-like"/>
</dbReference>
<dbReference type="Proteomes" id="UP000736164">
    <property type="component" value="Unassembled WGS sequence"/>
</dbReference>
<dbReference type="SUPFAM" id="SSF47473">
    <property type="entry name" value="EF-hand"/>
    <property type="match status" value="1"/>
</dbReference>
<feature type="transmembrane region" description="Helical" evidence="6">
    <location>
        <begin position="355"/>
        <end position="377"/>
    </location>
</feature>
<evidence type="ECO:0000256" key="4">
    <source>
        <dbReference type="ARBA" id="ARBA00023136"/>
    </source>
</evidence>
<dbReference type="InterPro" id="IPR058842">
    <property type="entry name" value="DCST1_C"/>
</dbReference>
<protein>
    <submittedName>
        <fullName evidence="8">DCST2 protein</fullName>
    </submittedName>
</protein>
<evidence type="ECO:0000256" key="3">
    <source>
        <dbReference type="ARBA" id="ARBA00022989"/>
    </source>
</evidence>
<proteinExistence type="predicted"/>
<dbReference type="InterPro" id="IPR051856">
    <property type="entry name" value="CSR-E3_Ligase_Protein"/>
</dbReference>
<dbReference type="GO" id="GO:0016020">
    <property type="term" value="C:membrane"/>
    <property type="evidence" value="ECO:0007669"/>
    <property type="project" value="UniProtKB-SubCell"/>
</dbReference>
<feature type="compositionally biased region" description="Low complexity" evidence="5">
    <location>
        <begin position="753"/>
        <end position="767"/>
    </location>
</feature>
<feature type="transmembrane region" description="Helical" evidence="6">
    <location>
        <begin position="445"/>
        <end position="466"/>
    </location>
</feature>
<name>A0A8J7TGN1_ATRSP</name>
<evidence type="ECO:0000259" key="7">
    <source>
        <dbReference type="SMART" id="SM01394"/>
    </source>
</evidence>
<keyword evidence="3 6" id="KW-1133">Transmembrane helix</keyword>
<dbReference type="Pfam" id="PF26039">
    <property type="entry name" value="Dcst2"/>
    <property type="match status" value="1"/>
</dbReference>
<keyword evidence="2 6" id="KW-0812">Transmembrane</keyword>
<dbReference type="SMART" id="SM01394">
    <property type="entry name" value="S_100"/>
    <property type="match status" value="1"/>
</dbReference>
<evidence type="ECO:0000256" key="2">
    <source>
        <dbReference type="ARBA" id="ARBA00022692"/>
    </source>
</evidence>
<feature type="domain" description="S100/CaBP-9k-type calcium binding subdomain" evidence="7">
    <location>
        <begin position="842"/>
        <end position="882"/>
    </location>
</feature>
<comment type="caution">
    <text evidence="8">The sequence shown here is derived from an EMBL/GenBank/DDBJ whole genome shotgun (WGS) entry which is preliminary data.</text>
</comment>
<evidence type="ECO:0000256" key="5">
    <source>
        <dbReference type="SAM" id="MobiDB-lite"/>
    </source>
</evidence>
<dbReference type="InterPro" id="IPR011992">
    <property type="entry name" value="EF-hand-dom_pair"/>
</dbReference>